<dbReference type="InterPro" id="IPR018392">
    <property type="entry name" value="LysM"/>
</dbReference>
<accession>A0A0B0MN47</accession>
<dbReference type="InterPro" id="IPR045030">
    <property type="entry name" value="LYSM1-4"/>
</dbReference>
<dbReference type="OMA" id="PEYSNGK"/>
<dbReference type="EMBL" id="JRRC01247434">
    <property type="protein sequence ID" value="KHG02200.1"/>
    <property type="molecule type" value="Genomic_DNA"/>
</dbReference>
<dbReference type="OrthoDB" id="538216at2759"/>
<name>A0A0B0MN47_GOSAR</name>
<protein>
    <submittedName>
        <fullName evidence="1">LysM and peptidoglycan-binding domain-containing 4</fullName>
    </submittedName>
</protein>
<dbReference type="Proteomes" id="UP000032142">
    <property type="component" value="Unassembled WGS sequence"/>
</dbReference>
<dbReference type="PANTHER" id="PTHR20932:SF55">
    <property type="entry name" value="LYSM DOMAIN-CONTAINING PROTEIN"/>
    <property type="match status" value="1"/>
</dbReference>
<dbReference type="InterPro" id="IPR036779">
    <property type="entry name" value="LysM_dom_sf"/>
</dbReference>
<dbReference type="PANTHER" id="PTHR20932">
    <property type="entry name" value="LYSM AND PUTATIVE PEPTIDOGLYCAN-BINDING DOMAIN-CONTAINING PROTEIN"/>
    <property type="match status" value="1"/>
</dbReference>
<keyword evidence="2" id="KW-1185">Reference proteome</keyword>
<dbReference type="Gene3D" id="3.10.350.10">
    <property type="entry name" value="LysM domain"/>
    <property type="match status" value="1"/>
</dbReference>
<evidence type="ECO:0000313" key="2">
    <source>
        <dbReference type="Proteomes" id="UP000032142"/>
    </source>
</evidence>
<dbReference type="CDD" id="cd00118">
    <property type="entry name" value="LysM"/>
    <property type="match status" value="1"/>
</dbReference>
<evidence type="ECO:0000313" key="1">
    <source>
        <dbReference type="EMBL" id="KHG02200.1"/>
    </source>
</evidence>
<dbReference type="KEGG" id="gab:108474378"/>
<dbReference type="AlphaFoldDB" id="A0A0B0MN47"/>
<sequence length="384" mass="41642">MQMERERRNSIANGDYSCYTNDKYSRFSNDYSVSENEKNQSLPSSSLPSAGFIEHPVSRFDTLAGVAIKYGVEVADIKKMNGLVTDLQMFALKTLQIPLPGRHPPSPCLSNGSETPGQSSANQSPGPNLPSDLRGSFQSLRLKTPPRRVSPAMSSLQGYYGLKPSEKSVASEGFEMAVYRKGEGNYLEDGPSLKLSSASDPPLKLHRKCRSVTNGFYDENGEIAADIISAAEIKDDPDKSNDKLIRRRQKSEADFNPRAPEKILKEDNTSNGGFSTITAKGLAQRSKAATRTNPGADAEVFGFNTTATGLGDGYVVDGFTAVRKSSSTSSLQDQENSSLSSLWPTSKWNLKPDLQALSTVSITKPIFDGLPKPISARKNKAALD</sequence>
<reference evidence="2" key="1">
    <citation type="submission" date="2014-09" db="EMBL/GenBank/DDBJ databases">
        <authorList>
            <person name="Mudge J."/>
            <person name="Ramaraj T."/>
            <person name="Lindquist I.E."/>
            <person name="Bharti A.K."/>
            <person name="Sundararajan A."/>
            <person name="Cameron C.T."/>
            <person name="Woodward J.E."/>
            <person name="May G.D."/>
            <person name="Brubaker C."/>
            <person name="Broadhvest J."/>
            <person name="Wilkins T.A."/>
        </authorList>
    </citation>
    <scope>NUCLEOTIDE SEQUENCE</scope>
    <source>
        <strain evidence="2">cv. AKA8401</strain>
    </source>
</reference>
<gene>
    <name evidence="1" type="ORF">F383_00336</name>
</gene>
<comment type="caution">
    <text evidence="1">The sequence shown here is derived from an EMBL/GenBank/DDBJ whole genome shotgun (WGS) entry which is preliminary data.</text>
</comment>
<organism evidence="1 2">
    <name type="scientific">Gossypium arboreum</name>
    <name type="common">Tree cotton</name>
    <name type="synonym">Gossypium nanking</name>
    <dbReference type="NCBI Taxonomy" id="29729"/>
    <lineage>
        <taxon>Eukaryota</taxon>
        <taxon>Viridiplantae</taxon>
        <taxon>Streptophyta</taxon>
        <taxon>Embryophyta</taxon>
        <taxon>Tracheophyta</taxon>
        <taxon>Spermatophyta</taxon>
        <taxon>Magnoliopsida</taxon>
        <taxon>eudicotyledons</taxon>
        <taxon>Gunneridae</taxon>
        <taxon>Pentapetalae</taxon>
        <taxon>rosids</taxon>
        <taxon>malvids</taxon>
        <taxon>Malvales</taxon>
        <taxon>Malvaceae</taxon>
        <taxon>Malvoideae</taxon>
        <taxon>Gossypium</taxon>
    </lineage>
</organism>
<dbReference type="PROSITE" id="PS51782">
    <property type="entry name" value="LYSM"/>
    <property type="match status" value="1"/>
</dbReference>
<proteinExistence type="predicted"/>